<feature type="domain" description="ABC transporter" evidence="9">
    <location>
        <begin position="352"/>
        <end position="588"/>
    </location>
</feature>
<keyword evidence="5 8" id="KW-1133">Transmembrane helix</keyword>
<keyword evidence="12" id="KW-1185">Reference proteome</keyword>
<keyword evidence="11" id="KW-0378">Hydrolase</keyword>
<feature type="transmembrane region" description="Helical" evidence="8">
    <location>
        <begin position="290"/>
        <end position="308"/>
    </location>
</feature>
<dbReference type="OrthoDB" id="9808328at2"/>
<dbReference type="GO" id="GO:0005886">
    <property type="term" value="C:plasma membrane"/>
    <property type="evidence" value="ECO:0007669"/>
    <property type="project" value="UniProtKB-SubCell"/>
</dbReference>
<gene>
    <name evidence="11" type="primary">msbA_1</name>
    <name evidence="11" type="ORF">AQS8620_00602</name>
</gene>
<keyword evidence="3" id="KW-0547">Nucleotide-binding</keyword>
<feature type="transmembrane region" description="Helical" evidence="8">
    <location>
        <begin position="74"/>
        <end position="95"/>
    </location>
</feature>
<comment type="function">
    <text evidence="7">Part of an ABC transporter complex. Transmembrane domains (TMD) form a pore in the inner membrane and the ATP-binding domain (NBD) is responsible for energy generation.</text>
</comment>
<feature type="transmembrane region" description="Helical" evidence="8">
    <location>
        <begin position="256"/>
        <end position="278"/>
    </location>
</feature>
<evidence type="ECO:0000256" key="7">
    <source>
        <dbReference type="ARBA" id="ARBA00024725"/>
    </source>
</evidence>
<dbReference type="GO" id="GO:0005524">
    <property type="term" value="F:ATP binding"/>
    <property type="evidence" value="ECO:0007669"/>
    <property type="project" value="UniProtKB-KW"/>
</dbReference>
<evidence type="ECO:0000256" key="3">
    <source>
        <dbReference type="ARBA" id="ARBA00022741"/>
    </source>
</evidence>
<dbReference type="FunFam" id="3.40.50.300:FF:000218">
    <property type="entry name" value="Multidrug ABC transporter ATP-binding protein"/>
    <property type="match status" value="1"/>
</dbReference>
<dbReference type="NCBIfam" id="TIGR02204">
    <property type="entry name" value="MsbA_rel"/>
    <property type="match status" value="1"/>
</dbReference>
<dbReference type="InterPro" id="IPR036640">
    <property type="entry name" value="ABC1_TM_sf"/>
</dbReference>
<evidence type="ECO:0000256" key="6">
    <source>
        <dbReference type="ARBA" id="ARBA00023136"/>
    </source>
</evidence>
<evidence type="ECO:0000313" key="12">
    <source>
        <dbReference type="Proteomes" id="UP000193862"/>
    </source>
</evidence>
<proteinExistence type="predicted"/>
<dbReference type="Pfam" id="PF00664">
    <property type="entry name" value="ABC_membrane"/>
    <property type="match status" value="1"/>
</dbReference>
<feature type="transmembrane region" description="Helical" evidence="8">
    <location>
        <begin position="174"/>
        <end position="193"/>
    </location>
</feature>
<accession>A0A1Y5RN06</accession>
<dbReference type="SUPFAM" id="SSF90123">
    <property type="entry name" value="ABC transporter transmembrane region"/>
    <property type="match status" value="1"/>
</dbReference>
<dbReference type="Gene3D" id="1.20.1560.10">
    <property type="entry name" value="ABC transporter type 1, transmembrane domain"/>
    <property type="match status" value="1"/>
</dbReference>
<sequence length="597" mass="64017">MADRTLQDAAEREKSKRISALGGLWPYITPYKRLLVAAFVALVLTACISLILPIAVRRVVDGFQASETLMLDNYFGAALAIALLLALGTGLRYYLVTRLGERVVTDIRKAVFARMVRMSPAFFENIMTGEVLSRITTDTTLILSVIGSSISVALRNVLIFLGGLVLMLFTSAKLTGLVLLIVPVVIIPIVVLGRRLRKLSRENQEWIANSSGNASEALLSAQTVQAFTAESATTARFDTVTEKSFDSARIRIGTRAAMTVIVIALIFSGVVGVLWIGARDVSGNTMSVGELVQFVIYAIMVAGAVGALSEIWGELQRAAGATERLMELLSATDSVTDPAKPQQLARPVRGDIRFEGVRFSYPSRPETSALDHIDLHIAAGETVALVGPSGAGKSTIIQLLQRFYDPQAGRITLDGIPLPELARADFRQFLALVPQDPVIFAASARDNIRFGRPEATDAEVEAAARAAAAYDFLAALPQGFDTYVGERGIMLSGGQKQRIAIARAILRDTPVLLLDEATSALDAESERLVQGAVDDMARSRTTLIVAHRLATVKKADRIVVFDAGRIVAQGTHAALVAEGGLYARLAKLQFTDGAGAA</sequence>
<dbReference type="PROSITE" id="PS50929">
    <property type="entry name" value="ABC_TM1F"/>
    <property type="match status" value="1"/>
</dbReference>
<dbReference type="Gene3D" id="3.40.50.300">
    <property type="entry name" value="P-loop containing nucleotide triphosphate hydrolases"/>
    <property type="match status" value="1"/>
</dbReference>
<dbReference type="PANTHER" id="PTHR43394:SF1">
    <property type="entry name" value="ATP-BINDING CASSETTE SUB-FAMILY B MEMBER 10, MITOCHONDRIAL"/>
    <property type="match status" value="1"/>
</dbReference>
<dbReference type="AlphaFoldDB" id="A0A1Y5RN06"/>
<dbReference type="InterPro" id="IPR011527">
    <property type="entry name" value="ABC1_TM_dom"/>
</dbReference>
<dbReference type="Pfam" id="PF00005">
    <property type="entry name" value="ABC_tran"/>
    <property type="match status" value="1"/>
</dbReference>
<evidence type="ECO:0000256" key="2">
    <source>
        <dbReference type="ARBA" id="ARBA00022692"/>
    </source>
</evidence>
<dbReference type="SMART" id="SM00382">
    <property type="entry name" value="AAA"/>
    <property type="match status" value="1"/>
</dbReference>
<feature type="domain" description="ABC transmembrane type-1" evidence="10">
    <location>
        <begin position="36"/>
        <end position="317"/>
    </location>
</feature>
<keyword evidence="6 8" id="KW-0472">Membrane</keyword>
<dbReference type="Proteomes" id="UP000193862">
    <property type="component" value="Unassembled WGS sequence"/>
</dbReference>
<evidence type="ECO:0000256" key="5">
    <source>
        <dbReference type="ARBA" id="ARBA00022989"/>
    </source>
</evidence>
<dbReference type="RefSeq" id="WP_085835307.1">
    <property type="nucleotide sequence ID" value="NZ_FWFS01000001.1"/>
</dbReference>
<evidence type="ECO:0000313" key="11">
    <source>
        <dbReference type="EMBL" id="SLN21292.1"/>
    </source>
</evidence>
<name>A0A1Y5RN06_9RHOB</name>
<dbReference type="GO" id="GO:0016887">
    <property type="term" value="F:ATP hydrolysis activity"/>
    <property type="evidence" value="ECO:0007669"/>
    <property type="project" value="InterPro"/>
</dbReference>
<dbReference type="InterPro" id="IPR003439">
    <property type="entry name" value="ABC_transporter-like_ATP-bd"/>
</dbReference>
<reference evidence="11 12" key="1">
    <citation type="submission" date="2017-03" db="EMBL/GenBank/DDBJ databases">
        <authorList>
            <person name="Afonso C.L."/>
            <person name="Miller P.J."/>
            <person name="Scott M.A."/>
            <person name="Spackman E."/>
            <person name="Goraichik I."/>
            <person name="Dimitrov K.M."/>
            <person name="Suarez D.L."/>
            <person name="Swayne D.E."/>
        </authorList>
    </citation>
    <scope>NUCLEOTIDE SEQUENCE [LARGE SCALE GENOMIC DNA]</scope>
    <source>
        <strain evidence="11 12">CECT 8620</strain>
    </source>
</reference>
<dbReference type="InterPro" id="IPR039421">
    <property type="entry name" value="Type_1_exporter"/>
</dbReference>
<dbReference type="InterPro" id="IPR027417">
    <property type="entry name" value="P-loop_NTPase"/>
</dbReference>
<dbReference type="SUPFAM" id="SSF52540">
    <property type="entry name" value="P-loop containing nucleoside triphosphate hydrolases"/>
    <property type="match status" value="1"/>
</dbReference>
<dbReference type="InterPro" id="IPR017871">
    <property type="entry name" value="ABC_transporter-like_CS"/>
</dbReference>
<dbReference type="PANTHER" id="PTHR43394">
    <property type="entry name" value="ATP-DEPENDENT PERMEASE MDL1, MITOCHONDRIAL"/>
    <property type="match status" value="1"/>
</dbReference>
<dbReference type="CDD" id="cd18575">
    <property type="entry name" value="ABC_6TM_bac_exporter_ABCB8_10_like"/>
    <property type="match status" value="1"/>
</dbReference>
<dbReference type="PROSITE" id="PS00211">
    <property type="entry name" value="ABC_TRANSPORTER_1"/>
    <property type="match status" value="1"/>
</dbReference>
<dbReference type="PROSITE" id="PS50893">
    <property type="entry name" value="ABC_TRANSPORTER_2"/>
    <property type="match status" value="1"/>
</dbReference>
<dbReference type="InterPro" id="IPR011918">
    <property type="entry name" value="ABC_MsbA_ATP-bd"/>
</dbReference>
<evidence type="ECO:0000256" key="8">
    <source>
        <dbReference type="SAM" id="Phobius"/>
    </source>
</evidence>
<comment type="subcellular location">
    <subcellularLocation>
        <location evidence="1">Cell membrane</location>
        <topology evidence="1">Multi-pass membrane protein</topology>
    </subcellularLocation>
</comment>
<protein>
    <submittedName>
        <fullName evidence="11">Lipid A export ATP-binding/permease protein MsbA</fullName>
        <ecNumber evidence="11">3.6.3.-</ecNumber>
    </submittedName>
</protein>
<evidence type="ECO:0000256" key="4">
    <source>
        <dbReference type="ARBA" id="ARBA00022840"/>
    </source>
</evidence>
<organism evidence="11 12">
    <name type="scientific">Aquimixticola soesokkakensis</name>
    <dbReference type="NCBI Taxonomy" id="1519096"/>
    <lineage>
        <taxon>Bacteria</taxon>
        <taxon>Pseudomonadati</taxon>
        <taxon>Pseudomonadota</taxon>
        <taxon>Alphaproteobacteria</taxon>
        <taxon>Rhodobacterales</taxon>
        <taxon>Paracoccaceae</taxon>
        <taxon>Aquimixticola</taxon>
    </lineage>
</organism>
<feature type="transmembrane region" description="Helical" evidence="8">
    <location>
        <begin position="34"/>
        <end position="54"/>
    </location>
</feature>
<dbReference type="InterPro" id="IPR003593">
    <property type="entry name" value="AAA+_ATPase"/>
</dbReference>
<dbReference type="EMBL" id="FWFS01000001">
    <property type="protein sequence ID" value="SLN21292.1"/>
    <property type="molecule type" value="Genomic_DNA"/>
</dbReference>
<evidence type="ECO:0000259" key="9">
    <source>
        <dbReference type="PROSITE" id="PS50893"/>
    </source>
</evidence>
<dbReference type="GO" id="GO:0015421">
    <property type="term" value="F:ABC-type oligopeptide transporter activity"/>
    <property type="evidence" value="ECO:0007669"/>
    <property type="project" value="TreeGrafter"/>
</dbReference>
<feature type="transmembrane region" description="Helical" evidence="8">
    <location>
        <begin position="141"/>
        <end position="168"/>
    </location>
</feature>
<dbReference type="GO" id="GO:0090374">
    <property type="term" value="P:oligopeptide export from mitochondrion"/>
    <property type="evidence" value="ECO:0007669"/>
    <property type="project" value="TreeGrafter"/>
</dbReference>
<evidence type="ECO:0000259" key="10">
    <source>
        <dbReference type="PROSITE" id="PS50929"/>
    </source>
</evidence>
<keyword evidence="2 8" id="KW-0812">Transmembrane</keyword>
<evidence type="ECO:0000256" key="1">
    <source>
        <dbReference type="ARBA" id="ARBA00004651"/>
    </source>
</evidence>
<keyword evidence="4 11" id="KW-0067">ATP-binding</keyword>
<dbReference type="EC" id="3.6.3.-" evidence="11"/>